<dbReference type="PROSITE" id="PS01032">
    <property type="entry name" value="PPM_1"/>
    <property type="match status" value="1"/>
</dbReference>
<evidence type="ECO:0000256" key="1">
    <source>
        <dbReference type="ARBA" id="ARBA00022723"/>
    </source>
</evidence>
<keyword evidence="3 4" id="KW-0904">Protein phosphatase</keyword>
<feature type="region of interest" description="Disordered" evidence="5">
    <location>
        <begin position="1406"/>
        <end position="1518"/>
    </location>
</feature>
<dbReference type="SMART" id="SM00332">
    <property type="entry name" value="PP2Cc"/>
    <property type="match status" value="1"/>
</dbReference>
<feature type="compositionally biased region" description="Low complexity" evidence="5">
    <location>
        <begin position="1442"/>
        <end position="1487"/>
    </location>
</feature>
<dbReference type="InterPro" id="IPR015655">
    <property type="entry name" value="PP2C"/>
</dbReference>
<evidence type="ECO:0000256" key="3">
    <source>
        <dbReference type="ARBA" id="ARBA00022912"/>
    </source>
</evidence>
<dbReference type="SMART" id="SM00331">
    <property type="entry name" value="PP2C_SIG"/>
    <property type="match status" value="1"/>
</dbReference>
<feature type="compositionally biased region" description="Basic and acidic residues" evidence="5">
    <location>
        <begin position="1153"/>
        <end position="1164"/>
    </location>
</feature>
<dbReference type="InterPro" id="IPR001932">
    <property type="entry name" value="PPM-type_phosphatase-like_dom"/>
</dbReference>
<feature type="region of interest" description="Disordered" evidence="5">
    <location>
        <begin position="1033"/>
        <end position="1090"/>
    </location>
</feature>
<feature type="region of interest" description="Disordered" evidence="5">
    <location>
        <begin position="672"/>
        <end position="732"/>
    </location>
</feature>
<feature type="compositionally biased region" description="Polar residues" evidence="5">
    <location>
        <begin position="961"/>
        <end position="972"/>
    </location>
</feature>
<dbReference type="Pfam" id="PF00481">
    <property type="entry name" value="PP2C"/>
    <property type="match status" value="1"/>
</dbReference>
<dbReference type="InterPro" id="IPR036457">
    <property type="entry name" value="PPM-type-like_dom_sf"/>
</dbReference>
<feature type="compositionally biased region" description="Low complexity" evidence="5">
    <location>
        <begin position="1406"/>
        <end position="1431"/>
    </location>
</feature>
<feature type="region of interest" description="Disordered" evidence="5">
    <location>
        <begin position="1541"/>
        <end position="1648"/>
    </location>
</feature>
<dbReference type="EnsemblMetazoa" id="AALFPA23_008357.R11281">
    <property type="protein sequence ID" value="AALFPA23_008357.P11281"/>
    <property type="gene ID" value="AALFPA23_008357"/>
</dbReference>
<dbReference type="GeneID" id="109411545"/>
<evidence type="ECO:0000313" key="7">
    <source>
        <dbReference type="EnsemblMetazoa" id="AALFPA23_008357.P11281"/>
    </source>
</evidence>
<feature type="region of interest" description="Disordered" evidence="5">
    <location>
        <begin position="955"/>
        <end position="976"/>
    </location>
</feature>
<dbReference type="RefSeq" id="XP_029709926.2">
    <property type="nucleotide sequence ID" value="XM_029854066.2"/>
</dbReference>
<dbReference type="CDD" id="cd00143">
    <property type="entry name" value="PP2Cc"/>
    <property type="match status" value="1"/>
</dbReference>
<reference evidence="8" key="1">
    <citation type="journal article" date="2015" name="Proc. Natl. Acad. Sci. U.S.A.">
        <title>Genome sequence of the Asian Tiger mosquito, Aedes albopictus, reveals insights into its biology, genetics, and evolution.</title>
        <authorList>
            <person name="Chen X.G."/>
            <person name="Jiang X."/>
            <person name="Gu J."/>
            <person name="Xu M."/>
            <person name="Wu Y."/>
            <person name="Deng Y."/>
            <person name="Zhang C."/>
            <person name="Bonizzoni M."/>
            <person name="Dermauw W."/>
            <person name="Vontas J."/>
            <person name="Armbruster P."/>
            <person name="Huang X."/>
            <person name="Yang Y."/>
            <person name="Zhang H."/>
            <person name="He W."/>
            <person name="Peng H."/>
            <person name="Liu Y."/>
            <person name="Wu K."/>
            <person name="Chen J."/>
            <person name="Lirakis M."/>
            <person name="Topalis P."/>
            <person name="Van Leeuwen T."/>
            <person name="Hall A.B."/>
            <person name="Jiang X."/>
            <person name="Thorpe C."/>
            <person name="Mueller R.L."/>
            <person name="Sun C."/>
            <person name="Waterhouse R.M."/>
            <person name="Yan G."/>
            <person name="Tu Z.J."/>
            <person name="Fang X."/>
            <person name="James A.A."/>
        </authorList>
    </citation>
    <scope>NUCLEOTIDE SEQUENCE [LARGE SCALE GENOMIC DNA]</scope>
    <source>
        <strain evidence="8">Foshan</strain>
    </source>
</reference>
<dbReference type="Gene3D" id="3.60.40.10">
    <property type="entry name" value="PPM-type phosphatase domain"/>
    <property type="match status" value="1"/>
</dbReference>
<evidence type="ECO:0000259" key="6">
    <source>
        <dbReference type="PROSITE" id="PS51746"/>
    </source>
</evidence>
<dbReference type="PANTHER" id="PTHR13832:SF818">
    <property type="entry name" value="SD03870P"/>
    <property type="match status" value="1"/>
</dbReference>
<reference evidence="7" key="2">
    <citation type="submission" date="2025-05" db="UniProtKB">
        <authorList>
            <consortium name="EnsemblMetazoa"/>
        </authorList>
    </citation>
    <scope>IDENTIFICATION</scope>
    <source>
        <strain evidence="7">Foshan</strain>
    </source>
</reference>
<keyword evidence="2 4" id="KW-0378">Hydrolase</keyword>
<dbReference type="PROSITE" id="PS51746">
    <property type="entry name" value="PPM_2"/>
    <property type="match status" value="1"/>
</dbReference>
<comment type="similarity">
    <text evidence="4">Belongs to the PP2C family.</text>
</comment>
<dbReference type="InterPro" id="IPR000222">
    <property type="entry name" value="PP2C_BS"/>
</dbReference>
<feature type="domain" description="PPM-type phosphatase" evidence="6">
    <location>
        <begin position="135"/>
        <end position="394"/>
    </location>
</feature>
<feature type="compositionally biased region" description="Polar residues" evidence="5">
    <location>
        <begin position="1041"/>
        <end position="1053"/>
    </location>
</feature>
<protein>
    <recommendedName>
        <fullName evidence="6">PPM-type phosphatase domain-containing protein</fullName>
    </recommendedName>
</protein>
<evidence type="ECO:0000256" key="5">
    <source>
        <dbReference type="SAM" id="MobiDB-lite"/>
    </source>
</evidence>
<feature type="compositionally biased region" description="Low complexity" evidence="5">
    <location>
        <begin position="1662"/>
        <end position="1736"/>
    </location>
</feature>
<feature type="compositionally biased region" description="Low complexity" evidence="5">
    <location>
        <begin position="1577"/>
        <end position="1648"/>
    </location>
</feature>
<feature type="compositionally biased region" description="Low complexity" evidence="5">
    <location>
        <begin position="1542"/>
        <end position="1565"/>
    </location>
</feature>
<evidence type="ECO:0000256" key="4">
    <source>
        <dbReference type="RuleBase" id="RU003465"/>
    </source>
</evidence>
<sequence>MESMTYIEEHREFLEYFKAHVDPTDQLPVRVPGYHLLESEIDGEVINWVLQYLFQMKCPQSLLAPIVNEVVQETRKSYMKIPKQCGFDGYAYNPLKLSTIVISHTNGVCERLLDNAELNDILAKSSASVLSQAPRHCMKAIKNTRRKMEDRHVCISDFNGMFAVKDQEPTSFYGVFDGHGGQDAAFFTAAHLCYNIAKSSKYPQNIEGAIKEAFLKTDVAFIDKSEKHALNCGTTALVCVYRAIEKRLFVGWVGDSQALLVCEGKVCQIVSPHVPSVESECTRIEQLGGVVLNWNGSYRVNGQLAVSRAIGDAPMKPYITGEPDISSITLEGKEDFLIIASDGLWESLTEDFIALFVYRMIAENSECADSIAEQLVERARKGTSDNITVVVVFFKDPHLIAKSSWLNKMEATYDKNNTNSTFDNDSAHFKLSNMDGGLNLSSDMLEGNELEEQQVISSPTITKNNYNESNHVLISDKSTDVVDHHQRFVDDFGPETDVDAMDDPNTIKSPMEQQANDSINEYNLCNGVKPFSLENKIIQQLSEQNRDFLSDSNPFKNDHFDQFSDDHLMLEDTIENNHSPSEVVDNKIIDALESAVSNGDQEQYELDSEKQMETTLDASQKTSEILDVTEKVDLMHEKTSFTLDDAFGEHPENPFNQPVNEEAALFEQACVEESVGEDTEEEEDEWNYIKADKKSEENLQRSEILDSHSSDEAELARKQSSQGSERSESVPVLAELPELNIAYDSQLPDSPLVDSVEKKDTLEEEKDEKIVGVSAPVDEISDNIVPEESYSAGYTSVEQSRIQQELADIEIGPPIATPSAVTLDPLEDIHHTPLSEDPSVEVEQNLSEEKVTEFLSEDKNIVQIATEPSVELLAKDTSSLEVLTGDTLSTDVELEQEPENVEQTIALLDNEEPVTKQIDKELQLTIESKTSADVERVRPDSLSLEMASKLNPEAKEFVPVSSPTRSNPTSPVANAPSMVPNSYLMLDDDTVVAQSPKKCSTTMDNIDVPEEDAFQHEMNNRPHELEKPSEYVNGSAEISARSHSPASEPSYQELNLKEAMQADEKLEHDYNDEKQVVPEDSPSELSNEQNILHVLNKEQDPMNMSFYEGRDEALLGNSDELNKVHVLPEEEDDEQPNEDDDKIQADDCVVSAHDGKPSDDKGEIVEPETASHTTLEEEQYDESKPTAHEELSAPIFAVASQVVNDVAALVDQMQIETPILNAYHDLETKEDETVELENILPETEDVTMEQSNDILIRLENQSESKPLEDAVVEEHTESPHITTADNDANIHTAETDELVSPLVEFVQHEIVAENEFITDESVLNELSPSQRVFSAEAPVDYESLVEEPAKELATPTVVDSVPTGNENSVPSIEPAATNLSDTVIPASEREVKLSEEPKLAVIAPKSATHKTTATSKSAATTKHTAMKTASKPSALTTDKKASVSAKAPSKSIPAKSSIAPKPSTAASTMKKTTTVSHASTATSSRTVGTAKPSTASSITRTSLTGTSTNKSMVTEKKAPLLAKKPVTTAVNGDVKTTIARKPLTSSTLKTTAATKITTTPSSSTSVPNARLSGTSVKSTLAKPLTATTKTSTSAPAKPSSAATRTPATALAAKPRIAPSTASKTASATSTSTMTSKTSQGSSSAVTKRVSTAVTVATTRTTTASKTATTATKASSVTSRTSTVSKLSSSSATSTVRKATAASPAKKAVSSPASKTSTKTSTSTGKTITSTKTVVSSHANDVKDPLIEDSISSDLLNLDKQLKNDNNQLITKNGIDSQMMVIDSAAD</sequence>
<organism evidence="7 8">
    <name type="scientific">Aedes albopictus</name>
    <name type="common">Asian tiger mosquito</name>
    <name type="synonym">Stegomyia albopicta</name>
    <dbReference type="NCBI Taxonomy" id="7160"/>
    <lineage>
        <taxon>Eukaryota</taxon>
        <taxon>Metazoa</taxon>
        <taxon>Ecdysozoa</taxon>
        <taxon>Arthropoda</taxon>
        <taxon>Hexapoda</taxon>
        <taxon>Insecta</taxon>
        <taxon>Pterygota</taxon>
        <taxon>Neoptera</taxon>
        <taxon>Endopterygota</taxon>
        <taxon>Diptera</taxon>
        <taxon>Nematocera</taxon>
        <taxon>Culicoidea</taxon>
        <taxon>Culicidae</taxon>
        <taxon>Culicinae</taxon>
        <taxon>Aedini</taxon>
        <taxon>Aedes</taxon>
        <taxon>Stegomyia</taxon>
    </lineage>
</organism>
<evidence type="ECO:0000256" key="2">
    <source>
        <dbReference type="ARBA" id="ARBA00022801"/>
    </source>
</evidence>
<proteinExistence type="inferred from homology"/>
<feature type="region of interest" description="Disordered" evidence="5">
    <location>
        <begin position="1352"/>
        <end position="1373"/>
    </location>
</feature>
<dbReference type="PANTHER" id="PTHR13832">
    <property type="entry name" value="PROTEIN PHOSPHATASE 2C"/>
    <property type="match status" value="1"/>
</dbReference>
<accession>A0ABM1YEA1</accession>
<feature type="region of interest" description="Disordered" evidence="5">
    <location>
        <begin position="1127"/>
        <end position="1188"/>
    </location>
</feature>
<feature type="compositionally biased region" description="Acidic residues" evidence="5">
    <location>
        <begin position="674"/>
        <end position="686"/>
    </location>
</feature>
<dbReference type="SUPFAM" id="SSF81606">
    <property type="entry name" value="PP2C-like"/>
    <property type="match status" value="1"/>
</dbReference>
<dbReference type="Pfam" id="PF07145">
    <property type="entry name" value="PAM2"/>
    <property type="match status" value="1"/>
</dbReference>
<feature type="compositionally biased region" description="Basic and acidic residues" evidence="5">
    <location>
        <begin position="1060"/>
        <end position="1077"/>
    </location>
</feature>
<feature type="region of interest" description="Disordered" evidence="5">
    <location>
        <begin position="745"/>
        <end position="774"/>
    </location>
</feature>
<dbReference type="Proteomes" id="UP000069940">
    <property type="component" value="Unassembled WGS sequence"/>
</dbReference>
<name>A0ABM1YEA1_AEDAL</name>
<keyword evidence="1" id="KW-0479">Metal-binding</keyword>
<feature type="compositionally biased region" description="Acidic residues" evidence="5">
    <location>
        <begin position="1129"/>
        <end position="1141"/>
    </location>
</feature>
<evidence type="ECO:0000313" key="8">
    <source>
        <dbReference type="Proteomes" id="UP000069940"/>
    </source>
</evidence>
<feature type="compositionally biased region" description="Polar residues" evidence="5">
    <location>
        <begin position="1491"/>
        <end position="1512"/>
    </location>
</feature>
<feature type="region of interest" description="Disordered" evidence="5">
    <location>
        <begin position="1662"/>
        <end position="1737"/>
    </location>
</feature>
<dbReference type="InterPro" id="IPR009818">
    <property type="entry name" value="PAM2_motif"/>
</dbReference>
<keyword evidence="8" id="KW-1185">Reference proteome</keyword>
<feature type="compositionally biased region" description="Basic and acidic residues" evidence="5">
    <location>
        <begin position="690"/>
        <end position="717"/>
    </location>
</feature>